<gene>
    <name evidence="4" type="ORF">K470DRAFT_256742</name>
</gene>
<keyword evidence="5" id="KW-1185">Reference proteome</keyword>
<proteinExistence type="inferred from homology"/>
<dbReference type="PANTHER" id="PTHR43618">
    <property type="entry name" value="7-ALPHA-HYDROXYSTEROID DEHYDROGENASE"/>
    <property type="match status" value="1"/>
</dbReference>
<dbReference type="EMBL" id="MU005971">
    <property type="protein sequence ID" value="KAF2861613.1"/>
    <property type="molecule type" value="Genomic_DNA"/>
</dbReference>
<dbReference type="AlphaFoldDB" id="A0A6A7C2M1"/>
<dbReference type="GO" id="GO:0016491">
    <property type="term" value="F:oxidoreductase activity"/>
    <property type="evidence" value="ECO:0007669"/>
    <property type="project" value="UniProtKB-KW"/>
</dbReference>
<dbReference type="InterPro" id="IPR052178">
    <property type="entry name" value="Sec_Metab_Biosynth_SDR"/>
</dbReference>
<comment type="similarity">
    <text evidence="1">Belongs to the short-chain dehydrogenases/reductases (SDR) family.</text>
</comment>
<organism evidence="4 5">
    <name type="scientific">Piedraia hortae CBS 480.64</name>
    <dbReference type="NCBI Taxonomy" id="1314780"/>
    <lineage>
        <taxon>Eukaryota</taxon>
        <taxon>Fungi</taxon>
        <taxon>Dikarya</taxon>
        <taxon>Ascomycota</taxon>
        <taxon>Pezizomycotina</taxon>
        <taxon>Dothideomycetes</taxon>
        <taxon>Dothideomycetidae</taxon>
        <taxon>Capnodiales</taxon>
        <taxon>Piedraiaceae</taxon>
        <taxon>Piedraia</taxon>
    </lineage>
</organism>
<name>A0A6A7C2M1_9PEZI</name>
<dbReference type="PRINTS" id="PR00081">
    <property type="entry name" value="GDHRDH"/>
</dbReference>
<accession>A0A6A7C2M1</accession>
<dbReference type="PROSITE" id="PS00061">
    <property type="entry name" value="ADH_SHORT"/>
    <property type="match status" value="1"/>
</dbReference>
<keyword evidence="2" id="KW-0521">NADP</keyword>
<dbReference type="CDD" id="cd05233">
    <property type="entry name" value="SDR_c"/>
    <property type="match status" value="1"/>
</dbReference>
<evidence type="ECO:0000256" key="3">
    <source>
        <dbReference type="ARBA" id="ARBA00023002"/>
    </source>
</evidence>
<dbReference type="Gene3D" id="3.40.50.720">
    <property type="entry name" value="NAD(P)-binding Rossmann-like Domain"/>
    <property type="match status" value="1"/>
</dbReference>
<dbReference type="SUPFAM" id="SSF51735">
    <property type="entry name" value="NAD(P)-binding Rossmann-fold domains"/>
    <property type="match status" value="1"/>
</dbReference>
<sequence>MSSNPTELFATNGLVAVITGGGSGLGLFAARALSESGAKAVYIVGRREEALKSAASGFPKGNVHPIVGDVTSKESLSKVAERVKNEQGYVNLLFANAGVAGKLDSHALAAKGENPSITDFQAALWENDVDNFTNVLGTNVSGAYFTAIAFLELLAAGNAAKNVAMDSQIIITASVVGYYRSLLGSVAYSTSKAAAIHLTKMLSTTFAEKKFRIRCNCIAPGLFPSEMTGGMMQNAEKIPKGEAFEGAYKMERLAPSNRTGCESDFQGVFLFLASKAGAYMNGQVVGVDGGSLGLAPSSY</sequence>
<dbReference type="OrthoDB" id="2898618at2759"/>
<dbReference type="PANTHER" id="PTHR43618:SF18">
    <property type="entry name" value="SHORT CHAIN DEHYDROGENASE_REDUCTASE FAMILY (AFU_ORTHOLOGUE AFUA_5G12480)"/>
    <property type="match status" value="1"/>
</dbReference>
<dbReference type="InterPro" id="IPR002347">
    <property type="entry name" value="SDR_fam"/>
</dbReference>
<keyword evidence="3" id="KW-0560">Oxidoreductase</keyword>
<evidence type="ECO:0000313" key="5">
    <source>
        <dbReference type="Proteomes" id="UP000799421"/>
    </source>
</evidence>
<reference evidence="4" key="1">
    <citation type="journal article" date="2020" name="Stud. Mycol.">
        <title>101 Dothideomycetes genomes: a test case for predicting lifestyles and emergence of pathogens.</title>
        <authorList>
            <person name="Haridas S."/>
            <person name="Albert R."/>
            <person name="Binder M."/>
            <person name="Bloem J."/>
            <person name="Labutti K."/>
            <person name="Salamov A."/>
            <person name="Andreopoulos B."/>
            <person name="Baker S."/>
            <person name="Barry K."/>
            <person name="Bills G."/>
            <person name="Bluhm B."/>
            <person name="Cannon C."/>
            <person name="Castanera R."/>
            <person name="Culley D."/>
            <person name="Daum C."/>
            <person name="Ezra D."/>
            <person name="Gonzalez J."/>
            <person name="Henrissat B."/>
            <person name="Kuo A."/>
            <person name="Liang C."/>
            <person name="Lipzen A."/>
            <person name="Lutzoni F."/>
            <person name="Magnuson J."/>
            <person name="Mondo S."/>
            <person name="Nolan M."/>
            <person name="Ohm R."/>
            <person name="Pangilinan J."/>
            <person name="Park H.-J."/>
            <person name="Ramirez L."/>
            <person name="Alfaro M."/>
            <person name="Sun H."/>
            <person name="Tritt A."/>
            <person name="Yoshinaga Y."/>
            <person name="Zwiers L.-H."/>
            <person name="Turgeon B."/>
            <person name="Goodwin S."/>
            <person name="Spatafora J."/>
            <person name="Crous P."/>
            <person name="Grigoriev I."/>
        </authorList>
    </citation>
    <scope>NUCLEOTIDE SEQUENCE</scope>
    <source>
        <strain evidence="4">CBS 480.64</strain>
    </source>
</reference>
<evidence type="ECO:0000256" key="2">
    <source>
        <dbReference type="ARBA" id="ARBA00022857"/>
    </source>
</evidence>
<dbReference type="Proteomes" id="UP000799421">
    <property type="component" value="Unassembled WGS sequence"/>
</dbReference>
<protein>
    <submittedName>
        <fullName evidence="4">NAD(P)-binding protein</fullName>
    </submittedName>
</protein>
<dbReference type="InterPro" id="IPR020904">
    <property type="entry name" value="Sc_DH/Rdtase_CS"/>
</dbReference>
<evidence type="ECO:0000313" key="4">
    <source>
        <dbReference type="EMBL" id="KAF2861613.1"/>
    </source>
</evidence>
<dbReference type="InterPro" id="IPR036291">
    <property type="entry name" value="NAD(P)-bd_dom_sf"/>
</dbReference>
<dbReference type="Pfam" id="PF00106">
    <property type="entry name" value="adh_short"/>
    <property type="match status" value="1"/>
</dbReference>
<evidence type="ECO:0000256" key="1">
    <source>
        <dbReference type="ARBA" id="ARBA00006484"/>
    </source>
</evidence>